<gene>
    <name evidence="1" type="ORF">Lalb_Chr22g0353661</name>
</gene>
<dbReference type="AlphaFoldDB" id="A0A6A4N0A1"/>
<accession>A0A6A4N0A1</accession>
<evidence type="ECO:0000313" key="2">
    <source>
        <dbReference type="Proteomes" id="UP000447434"/>
    </source>
</evidence>
<dbReference type="InterPro" id="IPR036812">
    <property type="entry name" value="NAD(P)_OxRdtase_dom_sf"/>
</dbReference>
<name>A0A6A4N0A1_LUPAL</name>
<keyword evidence="2" id="KW-1185">Reference proteome</keyword>
<dbReference type="Proteomes" id="UP000447434">
    <property type="component" value="Chromosome 22"/>
</dbReference>
<sequence>MQVALRWIYEQGSSAVVKSFNKERMKLNIGIFDWELSNEESEKIKQIPQRRICTGEEFVSPNGPYKSLEELWDDDT</sequence>
<protein>
    <submittedName>
        <fullName evidence="1">Putative 3''-deamino-3''-oxonicotianamine reductase</fullName>
    </submittedName>
</protein>
<evidence type="ECO:0000313" key="1">
    <source>
        <dbReference type="EMBL" id="KAE9588276.1"/>
    </source>
</evidence>
<organism evidence="1 2">
    <name type="scientific">Lupinus albus</name>
    <name type="common">White lupine</name>
    <name type="synonym">Lupinus termis</name>
    <dbReference type="NCBI Taxonomy" id="3870"/>
    <lineage>
        <taxon>Eukaryota</taxon>
        <taxon>Viridiplantae</taxon>
        <taxon>Streptophyta</taxon>
        <taxon>Embryophyta</taxon>
        <taxon>Tracheophyta</taxon>
        <taxon>Spermatophyta</taxon>
        <taxon>Magnoliopsida</taxon>
        <taxon>eudicotyledons</taxon>
        <taxon>Gunneridae</taxon>
        <taxon>Pentapetalae</taxon>
        <taxon>rosids</taxon>
        <taxon>fabids</taxon>
        <taxon>Fabales</taxon>
        <taxon>Fabaceae</taxon>
        <taxon>Papilionoideae</taxon>
        <taxon>50 kb inversion clade</taxon>
        <taxon>genistoids sensu lato</taxon>
        <taxon>core genistoids</taxon>
        <taxon>Genisteae</taxon>
        <taxon>Lupinus</taxon>
    </lineage>
</organism>
<comment type="caution">
    <text evidence="1">The sequence shown here is derived from an EMBL/GenBank/DDBJ whole genome shotgun (WGS) entry which is preliminary data.</text>
</comment>
<dbReference type="EMBL" id="WOCE01000022">
    <property type="protein sequence ID" value="KAE9588276.1"/>
    <property type="molecule type" value="Genomic_DNA"/>
</dbReference>
<dbReference type="Gene3D" id="3.20.20.100">
    <property type="entry name" value="NADP-dependent oxidoreductase domain"/>
    <property type="match status" value="1"/>
</dbReference>
<dbReference type="SUPFAM" id="SSF51430">
    <property type="entry name" value="NAD(P)-linked oxidoreductase"/>
    <property type="match status" value="1"/>
</dbReference>
<reference evidence="2" key="1">
    <citation type="journal article" date="2020" name="Nat. Commun.">
        <title>Genome sequence of the cluster root forming white lupin.</title>
        <authorList>
            <person name="Hufnagel B."/>
            <person name="Marques A."/>
            <person name="Soriano A."/>
            <person name="Marques L."/>
            <person name="Divol F."/>
            <person name="Doumas P."/>
            <person name="Sallet E."/>
            <person name="Mancinotti D."/>
            <person name="Carrere S."/>
            <person name="Marande W."/>
            <person name="Arribat S."/>
            <person name="Keller J."/>
            <person name="Huneau C."/>
            <person name="Blein T."/>
            <person name="Aime D."/>
            <person name="Laguerre M."/>
            <person name="Taylor J."/>
            <person name="Schubert V."/>
            <person name="Nelson M."/>
            <person name="Geu-Flores F."/>
            <person name="Crespi M."/>
            <person name="Gallardo-Guerrero K."/>
            <person name="Delaux P.-M."/>
            <person name="Salse J."/>
            <person name="Berges H."/>
            <person name="Guyot R."/>
            <person name="Gouzy J."/>
            <person name="Peret B."/>
        </authorList>
    </citation>
    <scope>NUCLEOTIDE SEQUENCE [LARGE SCALE GENOMIC DNA]</scope>
    <source>
        <strain evidence="2">cv. Amiga</strain>
    </source>
</reference>
<dbReference type="OrthoDB" id="416253at2759"/>
<proteinExistence type="predicted"/>